<feature type="domain" description="GAF" evidence="2">
    <location>
        <begin position="28"/>
        <end position="116"/>
    </location>
</feature>
<dbReference type="InterPro" id="IPR003018">
    <property type="entry name" value="GAF"/>
</dbReference>
<dbReference type="Pfam" id="PF01590">
    <property type="entry name" value="GAF"/>
    <property type="match status" value="1"/>
</dbReference>
<feature type="compositionally biased region" description="Low complexity" evidence="1">
    <location>
        <begin position="103"/>
        <end position="120"/>
    </location>
</feature>
<dbReference type="InterPro" id="IPR029016">
    <property type="entry name" value="GAF-like_dom_sf"/>
</dbReference>
<dbReference type="PANTHER" id="PTHR43102:SF2">
    <property type="entry name" value="GAF DOMAIN-CONTAINING PROTEIN"/>
    <property type="match status" value="1"/>
</dbReference>
<dbReference type="Gene3D" id="3.30.450.40">
    <property type="match status" value="1"/>
</dbReference>
<accession>A0A974S9U5</accession>
<evidence type="ECO:0000259" key="2">
    <source>
        <dbReference type="Pfam" id="PF01590"/>
    </source>
</evidence>
<dbReference type="AlphaFoldDB" id="A0A974S9U5"/>
<evidence type="ECO:0000313" key="3">
    <source>
        <dbReference type="EMBL" id="QQZ49937.1"/>
    </source>
</evidence>
<dbReference type="PANTHER" id="PTHR43102">
    <property type="entry name" value="SLR1143 PROTEIN"/>
    <property type="match status" value="1"/>
</dbReference>
<dbReference type="EMBL" id="CP068570">
    <property type="protein sequence ID" value="QQZ49937.1"/>
    <property type="molecule type" value="Genomic_DNA"/>
</dbReference>
<sequence length="120" mass="12933">MTLPIMIDPSEAARLQALDDYDVLDSAPEAAFDRLTALAADLFRAPIALVSLVDAERQWFKSRHGLDATQTPRSQAFCAHALPLAPGSTLVVQDATRDPRFQANPWSPANSASASMPARS</sequence>
<feature type="region of interest" description="Disordered" evidence="1">
    <location>
        <begin position="99"/>
        <end position="120"/>
    </location>
</feature>
<dbReference type="SUPFAM" id="SSF55781">
    <property type="entry name" value="GAF domain-like"/>
    <property type="match status" value="1"/>
</dbReference>
<organism evidence="3">
    <name type="scientific">Phenylobacterium glaciei</name>
    <dbReference type="NCBI Taxonomy" id="2803784"/>
    <lineage>
        <taxon>Bacteria</taxon>
        <taxon>Pseudomonadati</taxon>
        <taxon>Pseudomonadota</taxon>
        <taxon>Alphaproteobacteria</taxon>
        <taxon>Caulobacterales</taxon>
        <taxon>Caulobacteraceae</taxon>
        <taxon>Phenylobacterium</taxon>
    </lineage>
</organism>
<evidence type="ECO:0000256" key="1">
    <source>
        <dbReference type="SAM" id="MobiDB-lite"/>
    </source>
</evidence>
<reference evidence="3" key="1">
    <citation type="submission" date="2021-01" db="EMBL/GenBank/DDBJ databases">
        <title>Genome sequence of Phenylobacterium sp. 20VBR1 isolated from a valley glaceir, Ny-Alesund, Svalbard.</title>
        <authorList>
            <person name="Thomas F.A."/>
            <person name="Krishnan K.P."/>
            <person name="Sinha R.K."/>
        </authorList>
    </citation>
    <scope>NUCLEOTIDE SEQUENCE</scope>
    <source>
        <strain evidence="3">20VBR1</strain>
    </source>
</reference>
<protein>
    <submittedName>
        <fullName evidence="3">GAF domain-containing protein</fullName>
    </submittedName>
</protein>
<gene>
    <name evidence="3" type="ORF">JKL49_25080</name>
</gene>
<name>A0A974S9U5_9CAUL</name>
<proteinExistence type="predicted"/>